<dbReference type="EMBL" id="BARS01044661">
    <property type="protein sequence ID" value="GAG38595.1"/>
    <property type="molecule type" value="Genomic_DNA"/>
</dbReference>
<dbReference type="AlphaFoldDB" id="X0X6D9"/>
<dbReference type="GO" id="GO:0003677">
    <property type="term" value="F:DNA binding"/>
    <property type="evidence" value="ECO:0007669"/>
    <property type="project" value="UniProtKB-KW"/>
</dbReference>
<dbReference type="SUPFAM" id="SSF46785">
    <property type="entry name" value="Winged helix' DNA-binding domain"/>
    <property type="match status" value="1"/>
</dbReference>
<evidence type="ECO:0000313" key="5">
    <source>
        <dbReference type="EMBL" id="GAG38595.1"/>
    </source>
</evidence>
<dbReference type="Pfam" id="PF03965">
    <property type="entry name" value="Penicillinase_R"/>
    <property type="match status" value="1"/>
</dbReference>
<protein>
    <submittedName>
        <fullName evidence="5">Uncharacterized protein</fullName>
    </submittedName>
</protein>
<gene>
    <name evidence="5" type="ORF">S01H1_67434</name>
</gene>
<keyword evidence="4" id="KW-0804">Transcription</keyword>
<evidence type="ECO:0000256" key="4">
    <source>
        <dbReference type="ARBA" id="ARBA00023163"/>
    </source>
</evidence>
<comment type="caution">
    <text evidence="5">The sequence shown here is derived from an EMBL/GenBank/DDBJ whole genome shotgun (WGS) entry which is preliminary data.</text>
</comment>
<accession>X0X6D9</accession>
<evidence type="ECO:0000256" key="3">
    <source>
        <dbReference type="ARBA" id="ARBA00023125"/>
    </source>
</evidence>
<keyword evidence="2" id="KW-0805">Transcription regulation</keyword>
<proteinExistence type="inferred from homology"/>
<dbReference type="InterPro" id="IPR005650">
    <property type="entry name" value="BlaI_family"/>
</dbReference>
<keyword evidence="3" id="KW-0238">DNA-binding</keyword>
<dbReference type="InterPro" id="IPR036390">
    <property type="entry name" value="WH_DNA-bd_sf"/>
</dbReference>
<comment type="similarity">
    <text evidence="1">Belongs to the BlaI transcriptional regulatory family.</text>
</comment>
<evidence type="ECO:0000256" key="2">
    <source>
        <dbReference type="ARBA" id="ARBA00023015"/>
    </source>
</evidence>
<sequence>MSDEEIKNLQTFSDPTEEWLFRRQGGSQVLPILPLIDKGIQLARNALRKIFSRENPVRANLFLSDIEIQILKIIWSKRVVTPSTLYNSLPVYINLRLSSLASILIELESKNILVSRKGLHEYLYAPVVSKKDVIGYYIRNLIELEEAEQKNIPIRKDLKDSIFRKIELLNSELTPD</sequence>
<dbReference type="Gene3D" id="1.10.10.10">
    <property type="entry name" value="Winged helix-like DNA-binding domain superfamily/Winged helix DNA-binding domain"/>
    <property type="match status" value="1"/>
</dbReference>
<dbReference type="InterPro" id="IPR036388">
    <property type="entry name" value="WH-like_DNA-bd_sf"/>
</dbReference>
<name>X0X6D9_9ZZZZ</name>
<dbReference type="GO" id="GO:0045892">
    <property type="term" value="P:negative regulation of DNA-templated transcription"/>
    <property type="evidence" value="ECO:0007669"/>
    <property type="project" value="InterPro"/>
</dbReference>
<organism evidence="5">
    <name type="scientific">marine sediment metagenome</name>
    <dbReference type="NCBI Taxonomy" id="412755"/>
    <lineage>
        <taxon>unclassified sequences</taxon>
        <taxon>metagenomes</taxon>
        <taxon>ecological metagenomes</taxon>
    </lineage>
</organism>
<reference evidence="5" key="1">
    <citation type="journal article" date="2014" name="Front. Microbiol.">
        <title>High frequency of phylogenetically diverse reductive dehalogenase-homologous genes in deep subseafloor sedimentary metagenomes.</title>
        <authorList>
            <person name="Kawai M."/>
            <person name="Futagami T."/>
            <person name="Toyoda A."/>
            <person name="Takaki Y."/>
            <person name="Nishi S."/>
            <person name="Hori S."/>
            <person name="Arai W."/>
            <person name="Tsubouchi T."/>
            <person name="Morono Y."/>
            <person name="Uchiyama I."/>
            <person name="Ito T."/>
            <person name="Fujiyama A."/>
            <person name="Inagaki F."/>
            <person name="Takami H."/>
        </authorList>
    </citation>
    <scope>NUCLEOTIDE SEQUENCE</scope>
    <source>
        <strain evidence="5">Expedition CK06-06</strain>
    </source>
</reference>
<evidence type="ECO:0000256" key="1">
    <source>
        <dbReference type="ARBA" id="ARBA00011046"/>
    </source>
</evidence>